<keyword evidence="2" id="KW-0479">Metal-binding</keyword>
<dbReference type="Proteomes" id="UP000509568">
    <property type="component" value="Chromosome"/>
</dbReference>
<accession>A0A7D5HPW5</accession>
<keyword evidence="7" id="KW-1185">Reference proteome</keyword>
<dbReference type="PROSITE" id="PS51891">
    <property type="entry name" value="CENP_V_GFA"/>
    <property type="match status" value="1"/>
</dbReference>
<reference evidence="6 7" key="1">
    <citation type="submission" date="2020-06" db="EMBL/GenBank/DDBJ databases">
        <title>Pseudomonas eucalypticola sp. nov., an endophyte of Eucalyptus dunnii leaves with biocontrol ability of eucalyptus leaf blight.</title>
        <authorList>
            <person name="Liu Y."/>
            <person name="Song Z."/>
            <person name="Zeng H."/>
            <person name="Lu M."/>
            <person name="Wang X."/>
            <person name="Lian X."/>
            <person name="Zhang Q."/>
        </authorList>
    </citation>
    <scope>NUCLEOTIDE SEQUENCE [LARGE SCALE GENOMIC DNA]</scope>
    <source>
        <strain evidence="6 7">NP-1</strain>
    </source>
</reference>
<evidence type="ECO:0000256" key="3">
    <source>
        <dbReference type="ARBA" id="ARBA00022833"/>
    </source>
</evidence>
<organism evidence="6 7">
    <name type="scientific">Pseudomonas eucalypticola</name>
    <dbReference type="NCBI Taxonomy" id="2599595"/>
    <lineage>
        <taxon>Bacteria</taxon>
        <taxon>Pseudomonadati</taxon>
        <taxon>Pseudomonadota</taxon>
        <taxon>Gammaproteobacteria</taxon>
        <taxon>Pseudomonadales</taxon>
        <taxon>Pseudomonadaceae</taxon>
        <taxon>Pseudomonas</taxon>
    </lineage>
</organism>
<dbReference type="AlphaFoldDB" id="A0A7D5HPW5"/>
<feature type="domain" description="CENP-V/GFA" evidence="5">
    <location>
        <begin position="2"/>
        <end position="118"/>
    </location>
</feature>
<dbReference type="InterPro" id="IPR011057">
    <property type="entry name" value="Mss4-like_sf"/>
</dbReference>
<dbReference type="SUPFAM" id="SSF51316">
    <property type="entry name" value="Mss4-like"/>
    <property type="match status" value="1"/>
</dbReference>
<sequence length="145" mass="15893">MPTGQCLCASVRFSLETAPLFFYRCHCSLCRRQTGTGYNCATIVTAANFHWLAGQADINRWQKPSGYRNDFCKQCGTTVPNPLRGLPYVWVPLGLLDPQSHSMTCIGDYCLNDAMPWDTLRSDVCLEGAPASVESLIAALGVSPL</sequence>
<protein>
    <submittedName>
        <fullName evidence="6">GFA family protein</fullName>
    </submittedName>
</protein>
<gene>
    <name evidence="6" type="ORF">HWQ56_18335</name>
</gene>
<dbReference type="EMBL" id="CP056030">
    <property type="protein sequence ID" value="QKZ05648.1"/>
    <property type="molecule type" value="Genomic_DNA"/>
</dbReference>
<dbReference type="GO" id="GO:0046872">
    <property type="term" value="F:metal ion binding"/>
    <property type="evidence" value="ECO:0007669"/>
    <property type="project" value="UniProtKB-KW"/>
</dbReference>
<evidence type="ECO:0000313" key="6">
    <source>
        <dbReference type="EMBL" id="QKZ05648.1"/>
    </source>
</evidence>
<dbReference type="PANTHER" id="PTHR33337">
    <property type="entry name" value="GFA DOMAIN-CONTAINING PROTEIN"/>
    <property type="match status" value="1"/>
</dbReference>
<evidence type="ECO:0000313" key="7">
    <source>
        <dbReference type="Proteomes" id="UP000509568"/>
    </source>
</evidence>
<keyword evidence="4" id="KW-0456">Lyase</keyword>
<evidence type="ECO:0000256" key="4">
    <source>
        <dbReference type="ARBA" id="ARBA00023239"/>
    </source>
</evidence>
<dbReference type="InterPro" id="IPR006913">
    <property type="entry name" value="CENP-V/GFA"/>
</dbReference>
<dbReference type="RefSeq" id="WP_158154989.1">
    <property type="nucleotide sequence ID" value="NZ_CP056030.1"/>
</dbReference>
<dbReference type="Gene3D" id="3.90.1590.10">
    <property type="entry name" value="glutathione-dependent formaldehyde- activating enzyme (gfa)"/>
    <property type="match status" value="1"/>
</dbReference>
<dbReference type="KEGG" id="pez:HWQ56_18335"/>
<evidence type="ECO:0000256" key="2">
    <source>
        <dbReference type="ARBA" id="ARBA00022723"/>
    </source>
</evidence>
<evidence type="ECO:0000256" key="1">
    <source>
        <dbReference type="ARBA" id="ARBA00005495"/>
    </source>
</evidence>
<keyword evidence="3" id="KW-0862">Zinc</keyword>
<name>A0A7D5HPW5_9PSED</name>
<dbReference type="PANTHER" id="PTHR33337:SF40">
    <property type="entry name" value="CENP-V_GFA DOMAIN-CONTAINING PROTEIN-RELATED"/>
    <property type="match status" value="1"/>
</dbReference>
<evidence type="ECO:0000259" key="5">
    <source>
        <dbReference type="PROSITE" id="PS51891"/>
    </source>
</evidence>
<dbReference type="GO" id="GO:0016846">
    <property type="term" value="F:carbon-sulfur lyase activity"/>
    <property type="evidence" value="ECO:0007669"/>
    <property type="project" value="InterPro"/>
</dbReference>
<dbReference type="Pfam" id="PF04828">
    <property type="entry name" value="GFA"/>
    <property type="match status" value="1"/>
</dbReference>
<comment type="similarity">
    <text evidence="1">Belongs to the Gfa family.</text>
</comment>
<proteinExistence type="inferred from homology"/>